<dbReference type="GO" id="GO:0003700">
    <property type="term" value="F:DNA-binding transcription factor activity"/>
    <property type="evidence" value="ECO:0007669"/>
    <property type="project" value="InterPro"/>
</dbReference>
<dbReference type="SMART" id="SM00345">
    <property type="entry name" value="HTH_GNTR"/>
    <property type="match status" value="1"/>
</dbReference>
<evidence type="ECO:0000256" key="3">
    <source>
        <dbReference type="ARBA" id="ARBA00023163"/>
    </source>
</evidence>
<dbReference type="GO" id="GO:0045892">
    <property type="term" value="P:negative regulation of DNA-templated transcription"/>
    <property type="evidence" value="ECO:0007669"/>
    <property type="project" value="TreeGrafter"/>
</dbReference>
<dbReference type="Proteomes" id="UP000549616">
    <property type="component" value="Unassembled WGS sequence"/>
</dbReference>
<reference evidence="5 6" key="1">
    <citation type="submission" date="2020-07" db="EMBL/GenBank/DDBJ databases">
        <title>Sequencing the genomes of 1000 actinobacteria strains.</title>
        <authorList>
            <person name="Klenk H.-P."/>
        </authorList>
    </citation>
    <scope>NUCLEOTIDE SEQUENCE [LARGE SCALE GENOMIC DNA]</scope>
    <source>
        <strain evidence="5 6">DSM 104006</strain>
    </source>
</reference>
<dbReference type="GO" id="GO:0003677">
    <property type="term" value="F:DNA binding"/>
    <property type="evidence" value="ECO:0007669"/>
    <property type="project" value="UniProtKB-KW"/>
</dbReference>
<dbReference type="InterPro" id="IPR036388">
    <property type="entry name" value="WH-like_DNA-bd_sf"/>
</dbReference>
<dbReference type="SUPFAM" id="SSF46785">
    <property type="entry name" value="Winged helix' DNA-binding domain"/>
    <property type="match status" value="1"/>
</dbReference>
<accession>A0A853AZV6</accession>
<dbReference type="Gene3D" id="1.10.10.10">
    <property type="entry name" value="Winged helix-like DNA-binding domain superfamily/Winged helix DNA-binding domain"/>
    <property type="match status" value="1"/>
</dbReference>
<evidence type="ECO:0000256" key="1">
    <source>
        <dbReference type="ARBA" id="ARBA00023015"/>
    </source>
</evidence>
<dbReference type="AlphaFoldDB" id="A0A853AZV6"/>
<dbReference type="EMBL" id="JACCFK010000001">
    <property type="protein sequence ID" value="NYI88081.1"/>
    <property type="molecule type" value="Genomic_DNA"/>
</dbReference>
<keyword evidence="1" id="KW-0805">Transcription regulation</keyword>
<dbReference type="InterPro" id="IPR000524">
    <property type="entry name" value="Tscrpt_reg_HTH_GntR"/>
</dbReference>
<dbReference type="InterPro" id="IPR036390">
    <property type="entry name" value="WH_DNA-bd_sf"/>
</dbReference>
<sequence>MNVPDFDPSETPGYIYEMMAEHLAARIEAGDLRPNTPLPAERRLAVEYGVSLGTARHATQILRERGLVFTIRSKGTFIADEARRRATSGDS</sequence>
<dbReference type="CDD" id="cd07377">
    <property type="entry name" value="WHTH_GntR"/>
    <property type="match status" value="1"/>
</dbReference>
<dbReference type="PROSITE" id="PS50949">
    <property type="entry name" value="HTH_GNTR"/>
    <property type="match status" value="1"/>
</dbReference>
<dbReference type="InterPro" id="IPR050679">
    <property type="entry name" value="Bact_HTH_transcr_reg"/>
</dbReference>
<keyword evidence="6" id="KW-1185">Reference proteome</keyword>
<protein>
    <submittedName>
        <fullName evidence="5">DNA-binding GntR family transcriptional regulator</fullName>
    </submittedName>
</protein>
<organism evidence="5 6">
    <name type="scientific">Amycolatopsis endophytica</name>
    <dbReference type="NCBI Taxonomy" id="860233"/>
    <lineage>
        <taxon>Bacteria</taxon>
        <taxon>Bacillati</taxon>
        <taxon>Actinomycetota</taxon>
        <taxon>Actinomycetes</taxon>
        <taxon>Pseudonocardiales</taxon>
        <taxon>Pseudonocardiaceae</taxon>
        <taxon>Amycolatopsis</taxon>
    </lineage>
</organism>
<evidence type="ECO:0000313" key="5">
    <source>
        <dbReference type="EMBL" id="NYI88081.1"/>
    </source>
</evidence>
<dbReference type="RefSeq" id="WP_312860927.1">
    <property type="nucleotide sequence ID" value="NZ_JACCFK010000001.1"/>
</dbReference>
<gene>
    <name evidence="5" type="ORF">HNR02_001404</name>
</gene>
<evidence type="ECO:0000313" key="6">
    <source>
        <dbReference type="Proteomes" id="UP000549616"/>
    </source>
</evidence>
<dbReference type="Pfam" id="PF00392">
    <property type="entry name" value="GntR"/>
    <property type="match status" value="1"/>
</dbReference>
<proteinExistence type="predicted"/>
<dbReference type="PANTHER" id="PTHR44846">
    <property type="entry name" value="MANNOSYL-D-GLYCERATE TRANSPORT/METABOLISM SYSTEM REPRESSOR MNGR-RELATED"/>
    <property type="match status" value="1"/>
</dbReference>
<dbReference type="PANTHER" id="PTHR44846:SF1">
    <property type="entry name" value="MANNOSYL-D-GLYCERATE TRANSPORT_METABOLISM SYSTEM REPRESSOR MNGR-RELATED"/>
    <property type="match status" value="1"/>
</dbReference>
<comment type="caution">
    <text evidence="5">The sequence shown here is derived from an EMBL/GenBank/DDBJ whole genome shotgun (WGS) entry which is preliminary data.</text>
</comment>
<evidence type="ECO:0000256" key="2">
    <source>
        <dbReference type="ARBA" id="ARBA00023125"/>
    </source>
</evidence>
<feature type="domain" description="HTH gntR-type" evidence="4">
    <location>
        <begin position="13"/>
        <end position="81"/>
    </location>
</feature>
<evidence type="ECO:0000259" key="4">
    <source>
        <dbReference type="PROSITE" id="PS50949"/>
    </source>
</evidence>
<name>A0A853AZV6_9PSEU</name>
<keyword evidence="2 5" id="KW-0238">DNA-binding</keyword>
<keyword evidence="3" id="KW-0804">Transcription</keyword>